<feature type="compositionally biased region" description="Gly residues" evidence="1">
    <location>
        <begin position="62"/>
        <end position="73"/>
    </location>
</feature>
<keyword evidence="4" id="KW-1185">Reference proteome</keyword>
<dbReference type="RefSeq" id="WP_106189857.1">
    <property type="nucleotide sequence ID" value="NZ_PVTF01000008.1"/>
</dbReference>
<feature type="region of interest" description="Disordered" evidence="1">
    <location>
        <begin position="47"/>
        <end position="75"/>
    </location>
</feature>
<dbReference type="AlphaFoldDB" id="A0A2T0SYX5"/>
<proteinExistence type="predicted"/>
<evidence type="ECO:0008006" key="5">
    <source>
        <dbReference type="Google" id="ProtNLM"/>
    </source>
</evidence>
<protein>
    <recommendedName>
        <fullName evidence="5">DUF5666 domain-containing protein</fullName>
    </recommendedName>
</protein>
<evidence type="ECO:0000313" key="4">
    <source>
        <dbReference type="Proteomes" id="UP000239494"/>
    </source>
</evidence>
<keyword evidence="2" id="KW-0472">Membrane</keyword>
<name>A0A2T0SYX5_9PSEU</name>
<comment type="caution">
    <text evidence="3">The sequence shown here is derived from an EMBL/GenBank/DDBJ whole genome shotgun (WGS) entry which is preliminary data.</text>
</comment>
<dbReference type="EMBL" id="PVTF01000008">
    <property type="protein sequence ID" value="PRY38604.1"/>
    <property type="molecule type" value="Genomic_DNA"/>
</dbReference>
<gene>
    <name evidence="3" type="ORF">CLV43_1083</name>
</gene>
<keyword evidence="2" id="KW-0812">Transmembrane</keyword>
<keyword evidence="2" id="KW-1133">Transmembrane helix</keyword>
<evidence type="ECO:0000256" key="2">
    <source>
        <dbReference type="SAM" id="Phobius"/>
    </source>
</evidence>
<reference evidence="3 4" key="1">
    <citation type="submission" date="2018-03" db="EMBL/GenBank/DDBJ databases">
        <title>Genomic Encyclopedia of Archaeal and Bacterial Type Strains, Phase II (KMG-II): from individual species to whole genera.</title>
        <authorList>
            <person name="Goeker M."/>
        </authorList>
    </citation>
    <scope>NUCLEOTIDE SEQUENCE [LARGE SCALE GENOMIC DNA]</scope>
    <source>
        <strain evidence="3 4">DSM 44720</strain>
    </source>
</reference>
<dbReference type="Proteomes" id="UP000239494">
    <property type="component" value="Unassembled WGS sequence"/>
</dbReference>
<organism evidence="3 4">
    <name type="scientific">Umezawaea tangerina</name>
    <dbReference type="NCBI Taxonomy" id="84725"/>
    <lineage>
        <taxon>Bacteria</taxon>
        <taxon>Bacillati</taxon>
        <taxon>Actinomycetota</taxon>
        <taxon>Actinomycetes</taxon>
        <taxon>Pseudonocardiales</taxon>
        <taxon>Pseudonocardiaceae</taxon>
        <taxon>Umezawaea</taxon>
    </lineage>
</organism>
<evidence type="ECO:0000313" key="3">
    <source>
        <dbReference type="EMBL" id="PRY38604.1"/>
    </source>
</evidence>
<feature type="region of interest" description="Disordered" evidence="1">
    <location>
        <begin position="1"/>
        <end position="22"/>
    </location>
</feature>
<accession>A0A2T0SYX5</accession>
<evidence type="ECO:0000256" key="1">
    <source>
        <dbReference type="SAM" id="MobiDB-lite"/>
    </source>
</evidence>
<feature type="transmembrane region" description="Helical" evidence="2">
    <location>
        <begin position="26"/>
        <end position="45"/>
    </location>
</feature>
<sequence>MTTTEQFTPPAPRQPKAPRSKVRQGVVAAAVALVIAGGGGAAVWATSGSDTSSAIGQAPAGMGPGGTGGGPGGANDLLSGVSHGEMQTGAVTAITATSLTATSTDGYTRTYVIDSATVFAAATAPGAGMATGSAADIAAGDTVTVVATTTGDTATAVRISETA</sequence>